<feature type="domain" description="SpoVT-AbrB" evidence="8">
    <location>
        <begin position="23"/>
        <end position="70"/>
    </location>
</feature>
<name>A0ABV6YVB0_UNCC1</name>
<dbReference type="PANTHER" id="PTHR34701:SF1">
    <property type="entry name" value="TRANSCRIPTIONAL REGULATOR MRAZ"/>
    <property type="match status" value="1"/>
</dbReference>
<evidence type="ECO:0000256" key="4">
    <source>
        <dbReference type="ARBA" id="ARBA00023015"/>
    </source>
</evidence>
<dbReference type="InterPro" id="IPR003444">
    <property type="entry name" value="MraZ"/>
</dbReference>
<gene>
    <name evidence="7" type="primary">mraZ</name>
    <name evidence="9" type="ORF">ACFL27_07585</name>
</gene>
<dbReference type="Pfam" id="PF02381">
    <property type="entry name" value="MraZ"/>
    <property type="match status" value="2"/>
</dbReference>
<protein>
    <recommendedName>
        <fullName evidence="1 7">Transcriptional regulator MraZ</fullName>
    </recommendedName>
</protein>
<evidence type="ECO:0000256" key="5">
    <source>
        <dbReference type="ARBA" id="ARBA00023125"/>
    </source>
</evidence>
<keyword evidence="3" id="KW-0677">Repeat</keyword>
<dbReference type="InterPro" id="IPR035642">
    <property type="entry name" value="MraZ_N"/>
</dbReference>
<evidence type="ECO:0000313" key="9">
    <source>
        <dbReference type="EMBL" id="MFC1850036.1"/>
    </source>
</evidence>
<feature type="domain" description="SpoVT-AbrB" evidence="8">
    <location>
        <begin position="99"/>
        <end position="142"/>
    </location>
</feature>
<dbReference type="InterPro" id="IPR020603">
    <property type="entry name" value="MraZ_dom"/>
</dbReference>
<keyword evidence="6 7" id="KW-0804">Transcription</keyword>
<dbReference type="InterPro" id="IPR007159">
    <property type="entry name" value="SpoVT-AbrB_dom"/>
</dbReference>
<evidence type="ECO:0000256" key="7">
    <source>
        <dbReference type="HAMAP-Rule" id="MF_01008"/>
    </source>
</evidence>
<comment type="similarity">
    <text evidence="7">Belongs to the MraZ family.</text>
</comment>
<evidence type="ECO:0000259" key="8">
    <source>
        <dbReference type="PROSITE" id="PS51740"/>
    </source>
</evidence>
<evidence type="ECO:0000313" key="10">
    <source>
        <dbReference type="Proteomes" id="UP001594351"/>
    </source>
</evidence>
<keyword evidence="10" id="KW-1185">Reference proteome</keyword>
<keyword evidence="4 7" id="KW-0805">Transcription regulation</keyword>
<comment type="caution">
    <text evidence="9">The sequence shown here is derived from an EMBL/GenBank/DDBJ whole genome shotgun (WGS) entry which is preliminary data.</text>
</comment>
<dbReference type="PROSITE" id="PS51740">
    <property type="entry name" value="SPOVT_ABRB"/>
    <property type="match status" value="2"/>
</dbReference>
<evidence type="ECO:0000256" key="1">
    <source>
        <dbReference type="ARBA" id="ARBA00013860"/>
    </source>
</evidence>
<dbReference type="CDD" id="cd16320">
    <property type="entry name" value="MraZ_N"/>
    <property type="match status" value="1"/>
</dbReference>
<evidence type="ECO:0000256" key="3">
    <source>
        <dbReference type="ARBA" id="ARBA00022737"/>
    </source>
</evidence>
<dbReference type="Gene3D" id="3.40.1550.20">
    <property type="entry name" value="Transcriptional regulator MraZ domain"/>
    <property type="match status" value="1"/>
</dbReference>
<comment type="subunit">
    <text evidence="7">Forms oligomers.</text>
</comment>
<dbReference type="SUPFAM" id="SSF89447">
    <property type="entry name" value="AbrB/MazE/MraZ-like"/>
    <property type="match status" value="1"/>
</dbReference>
<dbReference type="InterPro" id="IPR038619">
    <property type="entry name" value="MraZ_sf"/>
</dbReference>
<keyword evidence="2 7" id="KW-0963">Cytoplasm</keyword>
<reference evidence="9 10" key="1">
    <citation type="submission" date="2024-09" db="EMBL/GenBank/DDBJ databases">
        <title>Laminarin stimulates single cell rates of sulfate reduction while oxygen inhibits transcriptomic activity in coastal marine sediment.</title>
        <authorList>
            <person name="Lindsay M."/>
            <person name="Orcutt B."/>
            <person name="Emerson D."/>
            <person name="Stepanauskas R."/>
            <person name="D'Angelo T."/>
        </authorList>
    </citation>
    <scope>NUCLEOTIDE SEQUENCE [LARGE SCALE GENOMIC DNA]</scope>
    <source>
        <strain evidence="9">SAG AM-311-K15</strain>
    </source>
</reference>
<proteinExistence type="inferred from homology"/>
<dbReference type="HAMAP" id="MF_01008">
    <property type="entry name" value="MraZ"/>
    <property type="match status" value="1"/>
</dbReference>
<comment type="subcellular location">
    <subcellularLocation>
        <location evidence="7">Cytoplasm</location>
        <location evidence="7">Nucleoid</location>
    </subcellularLocation>
</comment>
<evidence type="ECO:0000256" key="2">
    <source>
        <dbReference type="ARBA" id="ARBA00022490"/>
    </source>
</evidence>
<accession>A0ABV6YVB0</accession>
<dbReference type="InterPro" id="IPR035644">
    <property type="entry name" value="MraZ_C"/>
</dbReference>
<dbReference type="PANTHER" id="PTHR34701">
    <property type="entry name" value="TRANSCRIPTIONAL REGULATOR MRAZ"/>
    <property type="match status" value="1"/>
</dbReference>
<dbReference type="CDD" id="cd16321">
    <property type="entry name" value="MraZ_C"/>
    <property type="match status" value="1"/>
</dbReference>
<evidence type="ECO:0000256" key="6">
    <source>
        <dbReference type="ARBA" id="ARBA00023163"/>
    </source>
</evidence>
<organism evidence="9 10">
    <name type="scientific">candidate division CSSED10-310 bacterium</name>
    <dbReference type="NCBI Taxonomy" id="2855610"/>
    <lineage>
        <taxon>Bacteria</taxon>
        <taxon>Bacteria division CSSED10-310</taxon>
    </lineage>
</organism>
<keyword evidence="5 7" id="KW-0238">DNA-binding</keyword>
<sequence length="186" mass="21729">MNSKNNEINKKIMSISYPGFRGRYDHTIDTKGRLALPSRYRKVFEQYLHSQDVFITTHDHKNLIVFPMGVWVALEDEWTPLSHYDEDIEDHIFILSYNGQECSVDNGGRLLIPKSIRDETNLENDVVIIGKINHFEVWDRTEAKQHLDKIIKKKDSRERLAEIGAKIKKVSPRKPQVMPLEEEISV</sequence>
<dbReference type="InterPro" id="IPR037914">
    <property type="entry name" value="SpoVT-AbrB_sf"/>
</dbReference>
<dbReference type="EMBL" id="JBHPBY010000072">
    <property type="protein sequence ID" value="MFC1850036.1"/>
    <property type="molecule type" value="Genomic_DNA"/>
</dbReference>
<dbReference type="Proteomes" id="UP001594351">
    <property type="component" value="Unassembled WGS sequence"/>
</dbReference>